<feature type="transmembrane region" description="Helical" evidence="1">
    <location>
        <begin position="20"/>
        <end position="39"/>
    </location>
</feature>
<dbReference type="Pfam" id="PF06580">
    <property type="entry name" value="His_kinase"/>
    <property type="match status" value="1"/>
</dbReference>
<dbReference type="InterPro" id="IPR050640">
    <property type="entry name" value="Bact_2-comp_sensor_kinase"/>
</dbReference>
<sequence>MRLPAIRSSLKARLCHPGWWAVGLALAVFPSLFVILGSGGPSYRRFLGLALIIPVLNLGLFVSPAPWQWTGDDRSLAPWWRGLLQLLVFGLLMGLLSAGALRLAGAPDTDPKTAFRLGEMIGMALPFLLLMGPAGWIAAKAERLAQETREAQARARETQWMSHRGAFSPRLLFSNLNHLAALAGRNTRSAEQGLVDLASLYRRWLVEAELPLVSLSTDRDLTEQYLALERGRWGDHLVLRWHLAPELGHVQVPPLFLQPLLEAILEPDPSATLEVDLNERRLRPRLLEVQVNVRGAAPPPEERLLQHLRQRLQSDLGRDADVVSTPCPGGWEASLRIPIPEGEAEP</sequence>
<proteinExistence type="predicted"/>
<keyword evidence="4" id="KW-1185">Reference proteome</keyword>
<evidence type="ECO:0000259" key="2">
    <source>
        <dbReference type="Pfam" id="PF06580"/>
    </source>
</evidence>
<feature type="transmembrane region" description="Helical" evidence="1">
    <location>
        <begin position="83"/>
        <end position="105"/>
    </location>
</feature>
<dbReference type="RefSeq" id="WP_285570077.1">
    <property type="nucleotide sequence ID" value="NZ_BSDE01000001.1"/>
</dbReference>
<dbReference type="InterPro" id="IPR010559">
    <property type="entry name" value="Sig_transdc_His_kin_internal"/>
</dbReference>
<feature type="domain" description="Signal transduction histidine kinase internal region" evidence="2">
    <location>
        <begin position="167"/>
        <end position="237"/>
    </location>
</feature>
<gene>
    <name evidence="3" type="ORF">GETHLI_05850</name>
</gene>
<evidence type="ECO:0000313" key="4">
    <source>
        <dbReference type="Proteomes" id="UP001165069"/>
    </source>
</evidence>
<accession>A0ABQ5QBN0</accession>
<keyword evidence="1" id="KW-1133">Transmembrane helix</keyword>
<dbReference type="PANTHER" id="PTHR34220">
    <property type="entry name" value="SENSOR HISTIDINE KINASE YPDA"/>
    <property type="match status" value="1"/>
</dbReference>
<organism evidence="3 4">
    <name type="scientific">Geothrix limicola</name>
    <dbReference type="NCBI Taxonomy" id="2927978"/>
    <lineage>
        <taxon>Bacteria</taxon>
        <taxon>Pseudomonadati</taxon>
        <taxon>Acidobacteriota</taxon>
        <taxon>Holophagae</taxon>
        <taxon>Holophagales</taxon>
        <taxon>Holophagaceae</taxon>
        <taxon>Geothrix</taxon>
    </lineage>
</organism>
<reference evidence="3 4" key="1">
    <citation type="journal article" date="2023" name="Antonie Van Leeuwenhoek">
        <title>Mesoterricola silvestris gen. nov., sp. nov., Mesoterricola sediminis sp. nov., Geothrix oryzae sp. nov., Geothrix edaphica sp. nov., Geothrix rubra sp. nov., and Geothrix limicola sp. nov., six novel members of Acidobacteriota isolated from soils.</title>
        <authorList>
            <person name="Itoh H."/>
            <person name="Sugisawa Y."/>
            <person name="Mise K."/>
            <person name="Xu Z."/>
            <person name="Kuniyasu M."/>
            <person name="Ushijima N."/>
            <person name="Kawano K."/>
            <person name="Kobayashi E."/>
            <person name="Shiratori Y."/>
            <person name="Masuda Y."/>
            <person name="Senoo K."/>
        </authorList>
    </citation>
    <scope>NUCLEOTIDE SEQUENCE [LARGE SCALE GENOMIC DNA]</scope>
    <source>
        <strain evidence="3 4">Red804</strain>
    </source>
</reference>
<evidence type="ECO:0000313" key="3">
    <source>
        <dbReference type="EMBL" id="GLH72083.1"/>
    </source>
</evidence>
<keyword evidence="1" id="KW-0472">Membrane</keyword>
<name>A0ABQ5QBN0_9BACT</name>
<dbReference type="EMBL" id="BSDE01000001">
    <property type="protein sequence ID" value="GLH72083.1"/>
    <property type="molecule type" value="Genomic_DNA"/>
</dbReference>
<evidence type="ECO:0000256" key="1">
    <source>
        <dbReference type="SAM" id="Phobius"/>
    </source>
</evidence>
<keyword evidence="1" id="KW-0812">Transmembrane</keyword>
<feature type="transmembrane region" description="Helical" evidence="1">
    <location>
        <begin position="46"/>
        <end position="63"/>
    </location>
</feature>
<protein>
    <recommendedName>
        <fullName evidence="2">Signal transduction histidine kinase internal region domain-containing protein</fullName>
    </recommendedName>
</protein>
<comment type="caution">
    <text evidence="3">The sequence shown here is derived from an EMBL/GenBank/DDBJ whole genome shotgun (WGS) entry which is preliminary data.</text>
</comment>
<dbReference type="PANTHER" id="PTHR34220:SF7">
    <property type="entry name" value="SENSOR HISTIDINE KINASE YPDA"/>
    <property type="match status" value="1"/>
</dbReference>
<feature type="transmembrane region" description="Helical" evidence="1">
    <location>
        <begin position="117"/>
        <end position="139"/>
    </location>
</feature>
<dbReference type="Proteomes" id="UP001165069">
    <property type="component" value="Unassembled WGS sequence"/>
</dbReference>